<organism evidence="2 3">
    <name type="scientific">Actinomadura adrarensis</name>
    <dbReference type="NCBI Taxonomy" id="1819600"/>
    <lineage>
        <taxon>Bacteria</taxon>
        <taxon>Bacillati</taxon>
        <taxon>Actinomycetota</taxon>
        <taxon>Actinomycetes</taxon>
        <taxon>Streptosporangiales</taxon>
        <taxon>Thermomonosporaceae</taxon>
        <taxon>Actinomadura</taxon>
    </lineage>
</organism>
<feature type="non-terminal residue" evidence="2">
    <location>
        <position position="1"/>
    </location>
</feature>
<feature type="domain" description="Aminotransferase class I/classII large" evidence="1">
    <location>
        <begin position="1"/>
        <end position="92"/>
    </location>
</feature>
<dbReference type="SUPFAM" id="SSF53383">
    <property type="entry name" value="PLP-dependent transferases"/>
    <property type="match status" value="1"/>
</dbReference>
<name>A0ABW3CQP7_9ACTN</name>
<gene>
    <name evidence="2" type="ORF">ACFQ07_31795</name>
</gene>
<dbReference type="InterPro" id="IPR015422">
    <property type="entry name" value="PyrdxlP-dep_Trfase_small"/>
</dbReference>
<dbReference type="Pfam" id="PF00155">
    <property type="entry name" value="Aminotran_1_2"/>
    <property type="match status" value="1"/>
</dbReference>
<dbReference type="GO" id="GO:0008483">
    <property type="term" value="F:transaminase activity"/>
    <property type="evidence" value="ECO:0007669"/>
    <property type="project" value="UniProtKB-KW"/>
</dbReference>
<dbReference type="Proteomes" id="UP001597083">
    <property type="component" value="Unassembled WGS sequence"/>
</dbReference>
<reference evidence="3" key="1">
    <citation type="journal article" date="2019" name="Int. J. Syst. Evol. Microbiol.">
        <title>The Global Catalogue of Microorganisms (GCM) 10K type strain sequencing project: providing services to taxonomists for standard genome sequencing and annotation.</title>
        <authorList>
            <consortium name="The Broad Institute Genomics Platform"/>
            <consortium name="The Broad Institute Genome Sequencing Center for Infectious Disease"/>
            <person name="Wu L."/>
            <person name="Ma J."/>
        </authorList>
    </citation>
    <scope>NUCLEOTIDE SEQUENCE [LARGE SCALE GENOMIC DNA]</scope>
    <source>
        <strain evidence="3">JCM 31696</strain>
    </source>
</reference>
<sequence length="112" mass="12291">ERRHRVLATAEKLGAELNALGFTTTARSRTPAIPVLVGDTRLCRRLWTELFNEGVFTNALTPPSVPEGQALVRVGVTAAHTRLQVERIVEAFANAGHRLKLIEPGRRPAETT</sequence>
<keyword evidence="2" id="KW-0032">Aminotransferase</keyword>
<keyword evidence="3" id="KW-1185">Reference proteome</keyword>
<dbReference type="InterPro" id="IPR004839">
    <property type="entry name" value="Aminotransferase_I/II_large"/>
</dbReference>
<comment type="caution">
    <text evidence="2">The sequence shown here is derived from an EMBL/GenBank/DDBJ whole genome shotgun (WGS) entry which is preliminary data.</text>
</comment>
<keyword evidence="2" id="KW-0808">Transferase</keyword>
<evidence type="ECO:0000313" key="2">
    <source>
        <dbReference type="EMBL" id="MFD0856859.1"/>
    </source>
</evidence>
<accession>A0ABW3CQP7</accession>
<proteinExistence type="predicted"/>
<evidence type="ECO:0000259" key="1">
    <source>
        <dbReference type="Pfam" id="PF00155"/>
    </source>
</evidence>
<protein>
    <submittedName>
        <fullName evidence="2">Aminotransferase class I/II-fold pyridoxal phosphate-dependent enzyme</fullName>
    </submittedName>
</protein>
<dbReference type="EMBL" id="JBHTIR010004281">
    <property type="protein sequence ID" value="MFD0856859.1"/>
    <property type="molecule type" value="Genomic_DNA"/>
</dbReference>
<dbReference type="InterPro" id="IPR015424">
    <property type="entry name" value="PyrdxlP-dep_Trfase"/>
</dbReference>
<dbReference type="Gene3D" id="3.90.1150.10">
    <property type="entry name" value="Aspartate Aminotransferase, domain 1"/>
    <property type="match status" value="1"/>
</dbReference>
<evidence type="ECO:0000313" key="3">
    <source>
        <dbReference type="Proteomes" id="UP001597083"/>
    </source>
</evidence>